<dbReference type="EMBL" id="CAJVPT010044905">
    <property type="protein sequence ID" value="CAG8735202.1"/>
    <property type="molecule type" value="Genomic_DNA"/>
</dbReference>
<reference evidence="1" key="1">
    <citation type="submission" date="2021-06" db="EMBL/GenBank/DDBJ databases">
        <authorList>
            <person name="Kallberg Y."/>
            <person name="Tangrot J."/>
            <person name="Rosling A."/>
        </authorList>
    </citation>
    <scope>NUCLEOTIDE SEQUENCE</scope>
    <source>
        <strain evidence="1">CL356</strain>
    </source>
</reference>
<sequence>SFNDLERGVSASSKGGNTRFSGGALRAPQSPKDTQFLNLQSSLSLNVFKISANVQGIGKLVDQLGTNRDTETTRDMIKRGTEDLKQLSILQSQLPHQQSLLKKTSHDFQLAVAAFQNVQRLSAERQRTVVEVVKQTAAGEESGPDAAAARPASPSMQQTQMQIQ</sequence>
<gene>
    <name evidence="1" type="ORF">ACOLOM_LOCUS11871</name>
</gene>
<proteinExistence type="predicted"/>
<comment type="caution">
    <text evidence="1">The sequence shown here is derived from an EMBL/GenBank/DDBJ whole genome shotgun (WGS) entry which is preliminary data.</text>
</comment>
<accession>A0ACA9Q2T9</accession>
<dbReference type="Proteomes" id="UP000789525">
    <property type="component" value="Unassembled WGS sequence"/>
</dbReference>
<evidence type="ECO:0000313" key="1">
    <source>
        <dbReference type="EMBL" id="CAG8735202.1"/>
    </source>
</evidence>
<evidence type="ECO:0000313" key="2">
    <source>
        <dbReference type="Proteomes" id="UP000789525"/>
    </source>
</evidence>
<keyword evidence="2" id="KW-1185">Reference proteome</keyword>
<organism evidence="1 2">
    <name type="scientific">Acaulospora colombiana</name>
    <dbReference type="NCBI Taxonomy" id="27376"/>
    <lineage>
        <taxon>Eukaryota</taxon>
        <taxon>Fungi</taxon>
        <taxon>Fungi incertae sedis</taxon>
        <taxon>Mucoromycota</taxon>
        <taxon>Glomeromycotina</taxon>
        <taxon>Glomeromycetes</taxon>
        <taxon>Diversisporales</taxon>
        <taxon>Acaulosporaceae</taxon>
        <taxon>Acaulospora</taxon>
    </lineage>
</organism>
<protein>
    <submittedName>
        <fullName evidence="1">6704_t:CDS:1</fullName>
    </submittedName>
</protein>
<name>A0ACA9Q2T9_9GLOM</name>
<feature type="non-terminal residue" evidence="1">
    <location>
        <position position="1"/>
    </location>
</feature>